<keyword evidence="2" id="KW-1185">Reference proteome</keyword>
<dbReference type="Pfam" id="PF13374">
    <property type="entry name" value="TPR_10"/>
    <property type="match status" value="1"/>
</dbReference>
<dbReference type="EMBL" id="FWXV01000009">
    <property type="protein sequence ID" value="SMD23298.1"/>
    <property type="molecule type" value="Genomic_DNA"/>
</dbReference>
<dbReference type="PRINTS" id="PR00364">
    <property type="entry name" value="DISEASERSIST"/>
</dbReference>
<dbReference type="RefSeq" id="WP_084432113.1">
    <property type="nucleotide sequence ID" value="NZ_FWXV01000009.1"/>
</dbReference>
<dbReference type="Proteomes" id="UP000192674">
    <property type="component" value="Unassembled WGS sequence"/>
</dbReference>
<dbReference type="SUPFAM" id="SSF48452">
    <property type="entry name" value="TPR-like"/>
    <property type="match status" value="1"/>
</dbReference>
<dbReference type="OrthoDB" id="127785at2"/>
<accession>A0A1W2FNX3</accession>
<evidence type="ECO:0000313" key="1">
    <source>
        <dbReference type="EMBL" id="SMD23298.1"/>
    </source>
</evidence>
<organism evidence="1 2">
    <name type="scientific">Kibdelosporangium aridum</name>
    <dbReference type="NCBI Taxonomy" id="2030"/>
    <lineage>
        <taxon>Bacteria</taxon>
        <taxon>Bacillati</taxon>
        <taxon>Actinomycetota</taxon>
        <taxon>Actinomycetes</taxon>
        <taxon>Pseudonocardiales</taxon>
        <taxon>Pseudonocardiaceae</taxon>
        <taxon>Kibdelosporangium</taxon>
    </lineage>
</organism>
<proteinExistence type="predicted"/>
<name>A0A1W2FNX3_KIBAR</name>
<dbReference type="Gene3D" id="3.40.50.300">
    <property type="entry name" value="P-loop containing nucleotide triphosphate hydrolases"/>
    <property type="match status" value="1"/>
</dbReference>
<dbReference type="PANTHER" id="PTHR47691:SF3">
    <property type="entry name" value="HTH-TYPE TRANSCRIPTIONAL REGULATOR RV0890C-RELATED"/>
    <property type="match status" value="1"/>
</dbReference>
<dbReference type="InterPro" id="IPR011990">
    <property type="entry name" value="TPR-like_helical_dom_sf"/>
</dbReference>
<sequence>MTDFELSGSFEGGAAQNIYGSMSQLGDVSGPGWVSVTPPFARVEHAVRGRDKMLDQLEKFTGLVVLSGAGGFGKTTVALALAARMKSVRKVWWVDATTSDNLVAGMREVALSAGAPRDDVSAAWRGEMSAPDLLWRKLDQSPPWLLVIDNADEPSLLKDWIRVPERGLLLVTSRESRNSVWGRRARVVPVPVLSQMDGGAVLHELAPEGGTRAEAETLAAQLGGLPLALLAAGNLLKLTRDTPELPGVDEPKTFVDLMDQIAAVTVDEQVARTWELSLDALERRGFAVARPLLRLLSFMAPQLVPTMMLDAAIMSRFEMFSEVTPQDVAQALRELIGVGLVTHEPVQNIDCVTMHPLVGDATRHHVDAVQDVLVFSMLYLELVRAGIISLGVLALTHLPRMVLLLRHSNQALDIIGPNIQEILDILVSAVRSNPTGIVDGEQVADSLRLLSQYFGELGQLLDGLSDRLFLLDSETLGPEDPVYLSGSGELLLAPGAAQDGEVRRRGSYEKKLARLDAEEPVTQRTRFNRAFHLKKLGRVAEAETEYRAILATQGDDVSESADLQSSAHLSLAYILLERGDRTGAEAELRAVLAEDTSVLDARFPGRVQHVEHVLACLAWLRGDTAEAEADFRRIFADCSAKLGPEHTHTQRAHHFMAYVTWQRGDLTTAETEFRRLVADCRRVLGERNPRTVAASKGLAAVVEERRAASSSDL</sequence>
<dbReference type="SUPFAM" id="SSF52540">
    <property type="entry name" value="P-loop containing nucleoside triphosphate hydrolases"/>
    <property type="match status" value="1"/>
</dbReference>
<reference evidence="1 2" key="1">
    <citation type="submission" date="2017-04" db="EMBL/GenBank/DDBJ databases">
        <authorList>
            <person name="Afonso C.L."/>
            <person name="Miller P.J."/>
            <person name="Scott M.A."/>
            <person name="Spackman E."/>
            <person name="Goraichik I."/>
            <person name="Dimitrov K.M."/>
            <person name="Suarez D.L."/>
            <person name="Swayne D.E."/>
        </authorList>
    </citation>
    <scope>NUCLEOTIDE SEQUENCE [LARGE SCALE GENOMIC DNA]</scope>
    <source>
        <strain evidence="1 2">DSM 43828</strain>
    </source>
</reference>
<evidence type="ECO:0000313" key="2">
    <source>
        <dbReference type="Proteomes" id="UP000192674"/>
    </source>
</evidence>
<gene>
    <name evidence="1" type="ORF">SAMN05661093_07872</name>
</gene>
<dbReference type="AlphaFoldDB" id="A0A1W2FNX3"/>
<dbReference type="PANTHER" id="PTHR47691">
    <property type="entry name" value="REGULATOR-RELATED"/>
    <property type="match status" value="1"/>
</dbReference>
<protein>
    <submittedName>
        <fullName evidence="1">Tetratricopeptide repeat-containing protein</fullName>
    </submittedName>
</protein>
<dbReference type="Gene3D" id="1.25.40.10">
    <property type="entry name" value="Tetratricopeptide repeat domain"/>
    <property type="match status" value="1"/>
</dbReference>
<dbReference type="InterPro" id="IPR027417">
    <property type="entry name" value="P-loop_NTPase"/>
</dbReference>